<accession>X0ZF98</accession>
<protein>
    <submittedName>
        <fullName evidence="1">Uncharacterized protein</fullName>
    </submittedName>
</protein>
<feature type="non-terminal residue" evidence="1">
    <location>
        <position position="1"/>
    </location>
</feature>
<comment type="caution">
    <text evidence="1">The sequence shown here is derived from an EMBL/GenBank/DDBJ whole genome shotgun (WGS) entry which is preliminary data.</text>
</comment>
<name>X0ZF98_9ZZZZ</name>
<sequence length="58" mass="6777">DFLSIGAFILLFISMNLILKTVTSNDIQQFESFFINKEKTMNKIILKILNILKKITRD</sequence>
<evidence type="ECO:0000313" key="1">
    <source>
        <dbReference type="EMBL" id="GAG67944.1"/>
    </source>
</evidence>
<reference evidence="1" key="1">
    <citation type="journal article" date="2014" name="Front. Microbiol.">
        <title>High frequency of phylogenetically diverse reductive dehalogenase-homologous genes in deep subseafloor sedimentary metagenomes.</title>
        <authorList>
            <person name="Kawai M."/>
            <person name="Futagami T."/>
            <person name="Toyoda A."/>
            <person name="Takaki Y."/>
            <person name="Nishi S."/>
            <person name="Hori S."/>
            <person name="Arai W."/>
            <person name="Tsubouchi T."/>
            <person name="Morono Y."/>
            <person name="Uchiyama I."/>
            <person name="Ito T."/>
            <person name="Fujiyama A."/>
            <person name="Inagaki F."/>
            <person name="Takami H."/>
        </authorList>
    </citation>
    <scope>NUCLEOTIDE SEQUENCE</scope>
    <source>
        <strain evidence="1">Expedition CK06-06</strain>
    </source>
</reference>
<organism evidence="1">
    <name type="scientific">marine sediment metagenome</name>
    <dbReference type="NCBI Taxonomy" id="412755"/>
    <lineage>
        <taxon>unclassified sequences</taxon>
        <taxon>metagenomes</taxon>
        <taxon>ecological metagenomes</taxon>
    </lineage>
</organism>
<dbReference type="AlphaFoldDB" id="X0ZF98"/>
<dbReference type="EMBL" id="BART01009409">
    <property type="protein sequence ID" value="GAG67944.1"/>
    <property type="molecule type" value="Genomic_DNA"/>
</dbReference>
<proteinExistence type="predicted"/>
<gene>
    <name evidence="1" type="ORF">S01H4_20858</name>
</gene>